<dbReference type="InterPro" id="IPR009822">
    <property type="entry name" value="YaeQ"/>
</dbReference>
<dbReference type="AlphaFoldDB" id="A0AAU7VRI3"/>
<dbReference type="SUPFAM" id="SSF52980">
    <property type="entry name" value="Restriction endonuclease-like"/>
    <property type="match status" value="1"/>
</dbReference>
<dbReference type="PIRSF" id="PIRSF011484">
    <property type="entry name" value="YaeQ"/>
    <property type="match status" value="1"/>
</dbReference>
<protein>
    <submittedName>
        <fullName evidence="1">YaeQ family protein</fullName>
    </submittedName>
</protein>
<organism evidence="1">
    <name type="scientific">Microbacterium sp. A8/3-1</name>
    <dbReference type="NCBI Taxonomy" id="3160749"/>
    <lineage>
        <taxon>Bacteria</taxon>
        <taxon>Bacillati</taxon>
        <taxon>Actinomycetota</taxon>
        <taxon>Actinomycetes</taxon>
        <taxon>Micrococcales</taxon>
        <taxon>Microbacteriaceae</taxon>
        <taxon>Microbacterium</taxon>
    </lineage>
</organism>
<sequence length="179" mass="19743">MATGSTMHTFDVQLADTDRGVYEDYALRVARHPSETDAYMVTRVLAHGLEHAEGIAFGDGISSTEEPAVIVRDMTGAIMAWIEIGAPDAERLHYGSRLAERTVVYTHRDPAKVMAPWAGKKIHRSDAIRVYSFDPGFIDAAAALIERRNTMTLTVTEQVLYLDLNGTSLTSSIHEHELA</sequence>
<dbReference type="Gene3D" id="3.10.640.10">
    <property type="entry name" value="Restriction endonuclease-like alpha-beta roll domain"/>
    <property type="match status" value="1"/>
</dbReference>
<dbReference type="InterPro" id="IPR038590">
    <property type="entry name" value="YaeQ_sf"/>
</dbReference>
<dbReference type="PANTHER" id="PTHR38784:SF1">
    <property type="entry name" value="SUCROSE PHOSPHORYLASE"/>
    <property type="match status" value="1"/>
</dbReference>
<reference evidence="1" key="1">
    <citation type="submission" date="2024-06" db="EMBL/GenBank/DDBJ databases">
        <title>Draft genome sequence of Microbacterium sp. strain A8/3-1, isolated from Oxytropis tragacanthoides Fisch. ex DC. Root nodules in the Altai region of Russia.</title>
        <authorList>
            <person name="Sazanova A."/>
            <person name="Guro P."/>
            <person name="Kuznetsova I."/>
            <person name="Belimov A."/>
            <person name="Safronova V."/>
        </authorList>
    </citation>
    <scope>NUCLEOTIDE SEQUENCE</scope>
    <source>
        <strain evidence="1">A8/3-1</strain>
    </source>
</reference>
<dbReference type="SMART" id="SM01322">
    <property type="entry name" value="YaeQ"/>
    <property type="match status" value="1"/>
</dbReference>
<proteinExistence type="predicted"/>
<gene>
    <name evidence="1" type="ORF">ABS642_11955</name>
</gene>
<dbReference type="RefSeq" id="WP_350350238.1">
    <property type="nucleotide sequence ID" value="NZ_CP158357.1"/>
</dbReference>
<name>A0AAU7VRI3_9MICO</name>
<accession>A0AAU7VRI3</accession>
<dbReference type="Pfam" id="PF07152">
    <property type="entry name" value="YaeQ"/>
    <property type="match status" value="1"/>
</dbReference>
<dbReference type="InterPro" id="IPR011335">
    <property type="entry name" value="Restrct_endonuc-II-like"/>
</dbReference>
<dbReference type="PANTHER" id="PTHR38784">
    <property type="entry name" value="SUCROSE PHOSPHORYLASE"/>
    <property type="match status" value="1"/>
</dbReference>
<evidence type="ECO:0000313" key="1">
    <source>
        <dbReference type="EMBL" id="XBX76626.1"/>
    </source>
</evidence>
<dbReference type="EMBL" id="CP158357">
    <property type="protein sequence ID" value="XBX76626.1"/>
    <property type="molecule type" value="Genomic_DNA"/>
</dbReference>